<dbReference type="EMBL" id="CAJVRM010000342">
    <property type="protein sequence ID" value="CAG8979910.1"/>
    <property type="molecule type" value="Genomic_DNA"/>
</dbReference>
<feature type="region of interest" description="Disordered" evidence="1">
    <location>
        <begin position="38"/>
        <end position="210"/>
    </location>
</feature>
<accession>A0A9N9LRD0</accession>
<dbReference type="AlphaFoldDB" id="A0A9N9LRD0"/>
<evidence type="ECO:0000313" key="2">
    <source>
        <dbReference type="EMBL" id="CAG8979910.1"/>
    </source>
</evidence>
<dbReference type="Proteomes" id="UP000701801">
    <property type="component" value="Unassembled WGS sequence"/>
</dbReference>
<evidence type="ECO:0000256" key="1">
    <source>
        <dbReference type="SAM" id="MobiDB-lite"/>
    </source>
</evidence>
<feature type="compositionally biased region" description="Basic and acidic residues" evidence="1">
    <location>
        <begin position="65"/>
        <end position="84"/>
    </location>
</feature>
<feature type="compositionally biased region" description="Basic and acidic residues" evidence="1">
    <location>
        <begin position="142"/>
        <end position="167"/>
    </location>
</feature>
<name>A0A9N9LRD0_9HELO</name>
<feature type="compositionally biased region" description="Basic residues" evidence="1">
    <location>
        <begin position="191"/>
        <end position="203"/>
    </location>
</feature>
<organism evidence="2 3">
    <name type="scientific">Hymenoscyphus albidus</name>
    <dbReference type="NCBI Taxonomy" id="595503"/>
    <lineage>
        <taxon>Eukaryota</taxon>
        <taxon>Fungi</taxon>
        <taxon>Dikarya</taxon>
        <taxon>Ascomycota</taxon>
        <taxon>Pezizomycotina</taxon>
        <taxon>Leotiomycetes</taxon>
        <taxon>Helotiales</taxon>
        <taxon>Helotiaceae</taxon>
        <taxon>Hymenoscyphus</taxon>
    </lineage>
</organism>
<keyword evidence="3" id="KW-1185">Reference proteome</keyword>
<gene>
    <name evidence="2" type="ORF">HYALB_00011274</name>
</gene>
<feature type="compositionally biased region" description="Low complexity" evidence="1">
    <location>
        <begin position="107"/>
        <end position="119"/>
    </location>
</feature>
<protein>
    <submittedName>
        <fullName evidence="2">Uncharacterized protein</fullName>
    </submittedName>
</protein>
<reference evidence="2" key="1">
    <citation type="submission" date="2021-07" db="EMBL/GenBank/DDBJ databases">
        <authorList>
            <person name="Durling M."/>
        </authorList>
    </citation>
    <scope>NUCLEOTIDE SEQUENCE</scope>
</reference>
<evidence type="ECO:0000313" key="3">
    <source>
        <dbReference type="Proteomes" id="UP000701801"/>
    </source>
</evidence>
<feature type="compositionally biased region" description="Basic and acidic residues" evidence="1">
    <location>
        <begin position="96"/>
        <end position="106"/>
    </location>
</feature>
<comment type="caution">
    <text evidence="2">The sequence shown here is derived from an EMBL/GenBank/DDBJ whole genome shotgun (WGS) entry which is preliminary data.</text>
</comment>
<sequence length="318" mass="36239">MPDSPKTSKQDSAALKNATNTFLSKFGPVIFTAAVAAAKHHLDEDERERERADETSKRSPHSHSRGNEAEDRASDRTTEGELRRELRHLKRKLRKKEREVFHHDSESSSSKETSQGSMSVNVSTIIVNDEGTVYGEEQPQGRLEKEGSFERKTPRNDYYRHPEDRFSTAEQSEEESDVEVVVGMRDTDSHRPHHRHQHRHHQRNSSLPLPEDRQKVLQNRALEASKVAALAGVIEALHLSDRKGPWIGPKGKRIVTATAASFRTSWARGDDPELYDGLEMVANVARGLVVTRIIHGSSSRVEHDWRGERRGRKRRRSF</sequence>
<feature type="compositionally biased region" description="Basic residues" evidence="1">
    <location>
        <begin position="85"/>
        <end position="95"/>
    </location>
</feature>
<feature type="compositionally biased region" description="Basic and acidic residues" evidence="1">
    <location>
        <begin position="40"/>
        <end position="57"/>
    </location>
</feature>
<proteinExistence type="predicted"/>
<dbReference type="OrthoDB" id="3557310at2759"/>